<dbReference type="EMBL" id="JAAAUQ010000846">
    <property type="protein sequence ID" value="KAF9147228.1"/>
    <property type="molecule type" value="Genomic_DNA"/>
</dbReference>
<evidence type="ECO:0000313" key="2">
    <source>
        <dbReference type="Proteomes" id="UP000748756"/>
    </source>
</evidence>
<proteinExistence type="predicted"/>
<reference evidence="1" key="1">
    <citation type="journal article" date="2020" name="Fungal Divers.">
        <title>Resolving the Mortierellaceae phylogeny through synthesis of multi-gene phylogenetics and phylogenomics.</title>
        <authorList>
            <person name="Vandepol N."/>
            <person name="Liber J."/>
            <person name="Desiro A."/>
            <person name="Na H."/>
            <person name="Kennedy M."/>
            <person name="Barry K."/>
            <person name="Grigoriev I.V."/>
            <person name="Miller A.N."/>
            <person name="O'Donnell K."/>
            <person name="Stajich J.E."/>
            <person name="Bonito G."/>
        </authorList>
    </citation>
    <scope>NUCLEOTIDE SEQUENCE</scope>
    <source>
        <strain evidence="1">NRRL 6426</strain>
    </source>
</reference>
<dbReference type="AlphaFoldDB" id="A0A9P5V8D3"/>
<organism evidence="1 2">
    <name type="scientific">Linnemannia schmuckeri</name>
    <dbReference type="NCBI Taxonomy" id="64567"/>
    <lineage>
        <taxon>Eukaryota</taxon>
        <taxon>Fungi</taxon>
        <taxon>Fungi incertae sedis</taxon>
        <taxon>Mucoromycota</taxon>
        <taxon>Mortierellomycotina</taxon>
        <taxon>Mortierellomycetes</taxon>
        <taxon>Mortierellales</taxon>
        <taxon>Mortierellaceae</taxon>
        <taxon>Linnemannia</taxon>
    </lineage>
</organism>
<name>A0A9P5V8D3_9FUNG</name>
<dbReference type="OrthoDB" id="2421493at2759"/>
<evidence type="ECO:0000313" key="1">
    <source>
        <dbReference type="EMBL" id="KAF9147228.1"/>
    </source>
</evidence>
<comment type="caution">
    <text evidence="1">The sequence shown here is derived from an EMBL/GenBank/DDBJ whole genome shotgun (WGS) entry which is preliminary data.</text>
</comment>
<protein>
    <submittedName>
        <fullName evidence="1">Uncharacterized protein</fullName>
    </submittedName>
</protein>
<gene>
    <name evidence="1" type="ORF">BG015_011159</name>
</gene>
<sequence length="84" mass="9823">MPSSPPSTALYTIADFITRYAWKLQYLDHSIKTKLLRIEAIQNDPSQDQKRRDLYLSLGNSEVRLREVEDKIEDLFRLKIANGK</sequence>
<dbReference type="Proteomes" id="UP000748756">
    <property type="component" value="Unassembled WGS sequence"/>
</dbReference>
<accession>A0A9P5V8D3</accession>
<keyword evidence="2" id="KW-1185">Reference proteome</keyword>